<keyword evidence="1" id="KW-1133">Transmembrane helix</keyword>
<evidence type="ECO:0000256" key="1">
    <source>
        <dbReference type="SAM" id="Phobius"/>
    </source>
</evidence>
<organism evidence="4 5">
    <name type="scientific">Pedobacter zeae</name>
    <dbReference type="NCBI Taxonomy" id="1737356"/>
    <lineage>
        <taxon>Bacteria</taxon>
        <taxon>Pseudomonadati</taxon>
        <taxon>Bacteroidota</taxon>
        <taxon>Sphingobacteriia</taxon>
        <taxon>Sphingobacteriales</taxon>
        <taxon>Sphingobacteriaceae</taxon>
        <taxon>Pedobacter</taxon>
    </lineage>
</organism>
<evidence type="ECO:0000259" key="2">
    <source>
        <dbReference type="Pfam" id="PF03413"/>
    </source>
</evidence>
<reference evidence="3" key="1">
    <citation type="journal article" date="2014" name="Int. J. Syst. Evol. Microbiol.">
        <title>Complete genome of a new Firmicutes species belonging to the dominant human colonic microbiota ('Ruminococcus bicirculans') reveals two chromosomes and a selective capacity to utilize plant glucans.</title>
        <authorList>
            <consortium name="NISC Comparative Sequencing Program"/>
            <person name="Wegmann U."/>
            <person name="Louis P."/>
            <person name="Goesmann A."/>
            <person name="Henrissat B."/>
            <person name="Duncan S.H."/>
            <person name="Flint H.J."/>
        </authorList>
    </citation>
    <scope>NUCLEOTIDE SEQUENCE</scope>
    <source>
        <strain evidence="3">CGMCC 1.15287</strain>
    </source>
</reference>
<feature type="transmembrane region" description="Helical" evidence="1">
    <location>
        <begin position="202"/>
        <end position="222"/>
    </location>
</feature>
<accession>A0A7W6KFC8</accession>
<keyword evidence="1" id="KW-0812">Transmembrane</keyword>
<feature type="transmembrane region" description="Helical" evidence="1">
    <location>
        <begin position="21"/>
        <end position="39"/>
    </location>
</feature>
<dbReference type="EMBL" id="BMHZ01000003">
    <property type="protein sequence ID" value="GGH13386.1"/>
    <property type="molecule type" value="Genomic_DNA"/>
</dbReference>
<comment type="caution">
    <text evidence="4">The sequence shown here is derived from an EMBL/GenBank/DDBJ whole genome shotgun (WGS) entry which is preliminary data.</text>
</comment>
<reference evidence="6" key="2">
    <citation type="journal article" date="2019" name="Int. J. Syst. Evol. Microbiol.">
        <title>The Global Catalogue of Microorganisms (GCM) 10K type strain sequencing project: providing services to taxonomists for standard genome sequencing and annotation.</title>
        <authorList>
            <consortium name="The Broad Institute Genomics Platform"/>
            <consortium name="The Broad Institute Genome Sequencing Center for Infectious Disease"/>
            <person name="Wu L."/>
            <person name="Ma J."/>
        </authorList>
    </citation>
    <scope>NUCLEOTIDE SEQUENCE [LARGE SCALE GENOMIC DNA]</scope>
    <source>
        <strain evidence="6">CGMCC 1.15287</strain>
    </source>
</reference>
<reference evidence="3" key="4">
    <citation type="submission" date="2024-05" db="EMBL/GenBank/DDBJ databases">
        <authorList>
            <person name="Sun Q."/>
            <person name="Zhou Y."/>
        </authorList>
    </citation>
    <scope>NUCLEOTIDE SEQUENCE</scope>
    <source>
        <strain evidence="3">CGMCC 1.15287</strain>
    </source>
</reference>
<dbReference type="PANTHER" id="PTHR34219:SF8">
    <property type="entry name" value="PEPSY DOMAIN-CONTAINING PROTEIN"/>
    <property type="match status" value="1"/>
</dbReference>
<dbReference type="RefSeq" id="WP_183766796.1">
    <property type="nucleotide sequence ID" value="NZ_BMHZ01000003.1"/>
</dbReference>
<evidence type="ECO:0000313" key="4">
    <source>
        <dbReference type="EMBL" id="MBB4109640.1"/>
    </source>
</evidence>
<reference evidence="4 5" key="3">
    <citation type="submission" date="2020-08" db="EMBL/GenBank/DDBJ databases">
        <title>Genomic Encyclopedia of Type Strains, Phase IV (KMG-IV): sequencing the most valuable type-strain genomes for metagenomic binning, comparative biology and taxonomic classification.</title>
        <authorList>
            <person name="Goeker M."/>
        </authorList>
    </citation>
    <scope>NUCLEOTIDE SEQUENCE [LARGE SCALE GENOMIC DNA]</scope>
    <source>
        <strain evidence="4 5">DSM 100774</strain>
    </source>
</reference>
<name>A0A7W6KFC8_9SPHI</name>
<keyword evidence="1" id="KW-0472">Membrane</keyword>
<dbReference type="Proteomes" id="UP000642938">
    <property type="component" value="Unassembled WGS sequence"/>
</dbReference>
<dbReference type="Pfam" id="PF03413">
    <property type="entry name" value="PepSY"/>
    <property type="match status" value="1"/>
</dbReference>
<feature type="transmembrane region" description="Helical" evidence="1">
    <location>
        <begin position="339"/>
        <end position="360"/>
    </location>
</feature>
<evidence type="ECO:0000313" key="3">
    <source>
        <dbReference type="EMBL" id="GGH13386.1"/>
    </source>
</evidence>
<feature type="domain" description="PepSY" evidence="2">
    <location>
        <begin position="60"/>
        <end position="123"/>
    </location>
</feature>
<dbReference type="EMBL" id="JACIEF010000003">
    <property type="protein sequence ID" value="MBB4109640.1"/>
    <property type="molecule type" value="Genomic_DNA"/>
</dbReference>
<dbReference type="Pfam" id="PF03929">
    <property type="entry name" value="PepSY_TM"/>
    <property type="match status" value="1"/>
</dbReference>
<evidence type="ECO:0000313" key="6">
    <source>
        <dbReference type="Proteomes" id="UP000642938"/>
    </source>
</evidence>
<sequence>MMDWKKRITKISFKLHGWLGLMAGVFFLLYGLSGSLLVFRHELDRYFNPELHRLVPRGKKISADELYRMVLHTHPNLKKLVLHDFPRNKYDSYEFMLYKRQQKLTDNYLYYVFVNPYSGKILKEGGYNEFSPSFIRWIYTLHYSLQLGIPGMLLTAIIGLVMLLSLITGTIIYRKHFWEALRFKAGLNFKSRRTGISSLHRIIGVWALLFNMLLFFTGFWMLREYFSPAMWSLPKQQATFEVHANIDTLVTLACKTVPGFEPIAVNIPTVKNADILLRGHMPQTTNVLLQGKASSIAFDACTGKIKNRKVIDEQDMEERFEYIDYQLHTGAFGGAVLKWVYVIFGFTPGFLSVSGAWLWLKRKKL</sequence>
<dbReference type="PANTHER" id="PTHR34219">
    <property type="entry name" value="IRON-REGULATED INNER MEMBRANE PROTEIN-RELATED"/>
    <property type="match status" value="1"/>
</dbReference>
<proteinExistence type="predicted"/>
<evidence type="ECO:0000313" key="5">
    <source>
        <dbReference type="Proteomes" id="UP000532273"/>
    </source>
</evidence>
<protein>
    <submittedName>
        <fullName evidence="3 4">Membrane protein</fullName>
    </submittedName>
</protein>
<dbReference type="AlphaFoldDB" id="A0A7W6KFC8"/>
<gene>
    <name evidence="3" type="ORF">GCM10007422_33970</name>
    <name evidence="4" type="ORF">GGQ60_003649</name>
</gene>
<dbReference type="InterPro" id="IPR025711">
    <property type="entry name" value="PepSY"/>
</dbReference>
<feature type="transmembrane region" description="Helical" evidence="1">
    <location>
        <begin position="149"/>
        <end position="173"/>
    </location>
</feature>
<dbReference type="InterPro" id="IPR005625">
    <property type="entry name" value="PepSY-ass_TM"/>
</dbReference>
<dbReference type="Proteomes" id="UP000532273">
    <property type="component" value="Unassembled WGS sequence"/>
</dbReference>
<keyword evidence="6" id="KW-1185">Reference proteome</keyword>